<organism evidence="1">
    <name type="scientific">Ixodes ricinus</name>
    <name type="common">Common tick</name>
    <name type="synonym">Acarus ricinus</name>
    <dbReference type="NCBI Taxonomy" id="34613"/>
    <lineage>
        <taxon>Eukaryota</taxon>
        <taxon>Metazoa</taxon>
        <taxon>Ecdysozoa</taxon>
        <taxon>Arthropoda</taxon>
        <taxon>Chelicerata</taxon>
        <taxon>Arachnida</taxon>
        <taxon>Acari</taxon>
        <taxon>Parasitiformes</taxon>
        <taxon>Ixodida</taxon>
        <taxon>Ixodoidea</taxon>
        <taxon>Ixodidae</taxon>
        <taxon>Ixodinae</taxon>
        <taxon>Ixodes</taxon>
    </lineage>
</organism>
<proteinExistence type="predicted"/>
<protein>
    <submittedName>
        <fullName evidence="1">Putative secreted protein</fullName>
    </submittedName>
</protein>
<sequence length="134" mass="15272">MWSLSSRYWYSVVAVSMLSVLAIRWMGTSVQPLVSSLHLCRAPVWLAPWKFDVDWSLMAPTRVRLPSRLLMISTVYPKWLWSFPLNITGNDVSRLPDAATSIQHVNTATQHTIVANLPLTSGGGDLFRFRRPFR</sequence>
<evidence type="ECO:0000313" key="1">
    <source>
        <dbReference type="EMBL" id="MXU92521.1"/>
    </source>
</evidence>
<dbReference type="EMBL" id="GIFC01010438">
    <property type="protein sequence ID" value="MXU92521.1"/>
    <property type="molecule type" value="Transcribed_RNA"/>
</dbReference>
<reference evidence="1" key="1">
    <citation type="submission" date="2019-12" db="EMBL/GenBank/DDBJ databases">
        <title>An insight into the sialome of adult female Ixodes ricinus ticks feeding for 6 days.</title>
        <authorList>
            <person name="Perner J."/>
            <person name="Ribeiro J.M.C."/>
        </authorList>
    </citation>
    <scope>NUCLEOTIDE SEQUENCE</scope>
    <source>
        <strain evidence="1">Semi-engorged</strain>
        <tissue evidence="1">Salivary glands</tissue>
    </source>
</reference>
<accession>A0A6B0USM6</accession>
<dbReference type="AlphaFoldDB" id="A0A6B0USM6"/>
<name>A0A6B0USM6_IXORI</name>